<evidence type="ECO:0000256" key="1">
    <source>
        <dbReference type="SAM" id="Phobius"/>
    </source>
</evidence>
<sequence>MLALRLVRTAGPAALGCRALVTVVAGAVGLLLLGALEHAAARPADPGAALVRLLWCVVPLAAGTQLAVAAARVDPCARPRAGLDAVGVGPARLALLAAVCTALCCTAGSVLALAVFLQLRGGTADGLPWAAALTLLALPPLAATGASTVALRRRGRTAPGTAPAALPHRPPPLSAELPWGVAVTAVGLTAVAYAADRAGGAVGGRVPLPGSPDGPAPGVLGGWLIVAAGLTLAGPGLVQLCGLLLATGRPGALRLLAGRTLRAQAPQLGRPLGILCAVTAVALAAGRLYPPGAGKPGGGPAVALGAAVVLVCAVGSALGSAAEAGAVRAPLTDGLRRLGVSAGQLRAVAALRVAALLAVLGPLVWLVAELAVLPLTR</sequence>
<dbReference type="EMBL" id="PGGW01000017">
    <property type="protein sequence ID" value="PJE99259.1"/>
    <property type="molecule type" value="Genomic_DNA"/>
</dbReference>
<evidence type="ECO:0000313" key="3">
    <source>
        <dbReference type="Proteomes" id="UP000230407"/>
    </source>
</evidence>
<dbReference type="AlphaFoldDB" id="A0A2M8M4X7"/>
<name>A0A2M8M4X7_9ACTN</name>
<feature type="transmembrane region" description="Helical" evidence="1">
    <location>
        <begin position="347"/>
        <end position="368"/>
    </location>
</feature>
<comment type="caution">
    <text evidence="2">The sequence shown here is derived from an EMBL/GenBank/DDBJ whole genome shotgun (WGS) entry which is preliminary data.</text>
</comment>
<keyword evidence="3" id="KW-1185">Reference proteome</keyword>
<reference evidence="2 3" key="1">
    <citation type="submission" date="2017-11" db="EMBL/GenBank/DDBJ databases">
        <title>Streptomyces carmine sp. nov., a novel actinomycete isolated from Sophora alopecuroides in Xinjiang, China.</title>
        <authorList>
            <person name="Wang Y."/>
            <person name="Luo X."/>
            <person name="Wan C."/>
            <person name="Zhang L."/>
        </authorList>
    </citation>
    <scope>NUCLEOTIDE SEQUENCE [LARGE SCALE GENOMIC DNA]</scope>
    <source>
        <strain evidence="2 3">TRM SA0054</strain>
    </source>
</reference>
<feature type="transmembrane region" description="Helical" evidence="1">
    <location>
        <begin position="12"/>
        <end position="36"/>
    </location>
</feature>
<evidence type="ECO:0000313" key="2">
    <source>
        <dbReference type="EMBL" id="PJE99259.1"/>
    </source>
</evidence>
<feature type="transmembrane region" description="Helical" evidence="1">
    <location>
        <begin position="220"/>
        <end position="247"/>
    </location>
</feature>
<keyword evidence="1" id="KW-1133">Transmembrane helix</keyword>
<protein>
    <submittedName>
        <fullName evidence="2">Uncharacterized protein</fullName>
    </submittedName>
</protein>
<organism evidence="2 3">
    <name type="scientific">Streptomyces carminius</name>
    <dbReference type="NCBI Taxonomy" id="2665496"/>
    <lineage>
        <taxon>Bacteria</taxon>
        <taxon>Bacillati</taxon>
        <taxon>Actinomycetota</taxon>
        <taxon>Actinomycetes</taxon>
        <taxon>Kitasatosporales</taxon>
        <taxon>Streptomycetaceae</taxon>
        <taxon>Streptomyces</taxon>
    </lineage>
</organism>
<gene>
    <name evidence="2" type="ORF">CUT44_05725</name>
</gene>
<accession>A0A2M8M4X7</accession>
<keyword evidence="1" id="KW-0472">Membrane</keyword>
<feature type="transmembrane region" description="Helical" evidence="1">
    <location>
        <begin position="93"/>
        <end position="117"/>
    </location>
</feature>
<feature type="transmembrane region" description="Helical" evidence="1">
    <location>
        <begin position="268"/>
        <end position="289"/>
    </location>
</feature>
<keyword evidence="1" id="KW-0812">Transmembrane</keyword>
<feature type="transmembrane region" description="Helical" evidence="1">
    <location>
        <begin position="129"/>
        <end position="151"/>
    </location>
</feature>
<feature type="transmembrane region" description="Helical" evidence="1">
    <location>
        <begin position="177"/>
        <end position="195"/>
    </location>
</feature>
<proteinExistence type="predicted"/>
<dbReference type="Proteomes" id="UP000230407">
    <property type="component" value="Unassembled WGS sequence"/>
</dbReference>
<feature type="transmembrane region" description="Helical" evidence="1">
    <location>
        <begin position="48"/>
        <end position="73"/>
    </location>
</feature>
<feature type="transmembrane region" description="Helical" evidence="1">
    <location>
        <begin position="301"/>
        <end position="326"/>
    </location>
</feature>
<dbReference type="RefSeq" id="WP_100201059.1">
    <property type="nucleotide sequence ID" value="NZ_PGGW01000017.1"/>
</dbReference>